<comment type="caution">
    <text evidence="8">The sequence shown here is derived from an EMBL/GenBank/DDBJ whole genome shotgun (WGS) entry which is preliminary data.</text>
</comment>
<comment type="pathway">
    <text evidence="1">Glycan metabolism; pectin degradation; 2-dehydro-3-deoxy-D-gluconate from pectin: step 1/5.</text>
</comment>
<feature type="compositionally biased region" description="Basic and acidic residues" evidence="6">
    <location>
        <begin position="544"/>
        <end position="557"/>
    </location>
</feature>
<feature type="compositionally biased region" description="Polar residues" evidence="6">
    <location>
        <begin position="243"/>
        <end position="253"/>
    </location>
</feature>
<accession>A0ABQ7D9C7</accession>
<keyword evidence="9" id="KW-1185">Reference proteome</keyword>
<feature type="region of interest" description="Disordered" evidence="6">
    <location>
        <begin position="373"/>
        <end position="406"/>
    </location>
</feature>
<feature type="region of interest" description="Disordered" evidence="6">
    <location>
        <begin position="227"/>
        <end position="283"/>
    </location>
</feature>
<feature type="compositionally biased region" description="Basic and acidic residues" evidence="6">
    <location>
        <begin position="391"/>
        <end position="404"/>
    </location>
</feature>
<evidence type="ECO:0000256" key="1">
    <source>
        <dbReference type="ARBA" id="ARBA00005184"/>
    </source>
</evidence>
<evidence type="ECO:0000313" key="9">
    <source>
        <dbReference type="Proteomes" id="UP000266723"/>
    </source>
</evidence>
<dbReference type="InterPro" id="IPR012334">
    <property type="entry name" value="Pectin_lyas_fold"/>
</dbReference>
<dbReference type="PANTHER" id="PTHR31321:SF92">
    <property type="entry name" value="PECTINESTERASE CATALYTIC DOMAIN-CONTAINING PROTEIN"/>
    <property type="match status" value="1"/>
</dbReference>
<evidence type="ECO:0000256" key="6">
    <source>
        <dbReference type="SAM" id="MobiDB-lite"/>
    </source>
</evidence>
<proteinExistence type="inferred from homology"/>
<organism evidence="8 9">
    <name type="scientific">Brassica cretica</name>
    <name type="common">Mustard</name>
    <dbReference type="NCBI Taxonomy" id="69181"/>
    <lineage>
        <taxon>Eukaryota</taxon>
        <taxon>Viridiplantae</taxon>
        <taxon>Streptophyta</taxon>
        <taxon>Embryophyta</taxon>
        <taxon>Tracheophyta</taxon>
        <taxon>Spermatophyta</taxon>
        <taxon>Magnoliopsida</taxon>
        <taxon>eudicotyledons</taxon>
        <taxon>Gunneridae</taxon>
        <taxon>Pentapetalae</taxon>
        <taxon>rosids</taxon>
        <taxon>malvids</taxon>
        <taxon>Brassicales</taxon>
        <taxon>Brassicaceae</taxon>
        <taxon>Brassiceae</taxon>
        <taxon>Brassica</taxon>
    </lineage>
</organism>
<dbReference type="EC" id="3.1.1.11" evidence="3"/>
<evidence type="ECO:0000256" key="2">
    <source>
        <dbReference type="ARBA" id="ARBA00008891"/>
    </source>
</evidence>
<feature type="domain" description="Pectinesterase catalytic" evidence="7">
    <location>
        <begin position="2"/>
        <end position="134"/>
    </location>
</feature>
<dbReference type="SUPFAM" id="SSF51126">
    <property type="entry name" value="Pectin lyase-like"/>
    <property type="match status" value="1"/>
</dbReference>
<feature type="region of interest" description="Disordered" evidence="6">
    <location>
        <begin position="487"/>
        <end position="574"/>
    </location>
</feature>
<dbReference type="EMBL" id="QGKV02000759">
    <property type="protein sequence ID" value="KAF3568958.1"/>
    <property type="molecule type" value="Genomic_DNA"/>
</dbReference>
<dbReference type="Proteomes" id="UP000266723">
    <property type="component" value="Unassembled WGS sequence"/>
</dbReference>
<keyword evidence="5" id="KW-0063">Aspartyl esterase</keyword>
<feature type="compositionally biased region" description="Basic and acidic residues" evidence="6">
    <location>
        <begin position="256"/>
        <end position="274"/>
    </location>
</feature>
<gene>
    <name evidence="8" type="ORF">DY000_02013004</name>
</gene>
<feature type="compositionally biased region" description="Polar residues" evidence="6">
    <location>
        <begin position="565"/>
        <end position="574"/>
    </location>
</feature>
<evidence type="ECO:0000259" key="7">
    <source>
        <dbReference type="Pfam" id="PF01095"/>
    </source>
</evidence>
<protein>
    <recommendedName>
        <fullName evidence="3">pectinesterase</fullName>
        <ecNumber evidence="3">3.1.1.11</ecNumber>
    </recommendedName>
</protein>
<name>A0ABQ7D9C7_BRACR</name>
<evidence type="ECO:0000256" key="4">
    <source>
        <dbReference type="ARBA" id="ARBA00022801"/>
    </source>
</evidence>
<sequence length="660" mass="74554">MADKAWFYGCSFISVQDTLADFVGRHYFKNCYIEGAIDFIWGGGQSIYDKCVIYVKGMTRNEMVEGGAMLPGFITAQGRQSEQDTSGFVFKYCAIKGDGTAFLGRAYRGYSRVVFYATSMSNVIVPQGWDAWLNKGEEYVTVGDKEVTIQIAYDLLFKHCSTCGMLTHEKEYCLSVKEEPRVQLPTERTGVFARVQVPQGQNDRQPLLRSVSLRDREHDRQVDALTARHAGGQRARENRDRYQGSQVNQYKGHNNSKHDSHSDRVIRARDERPRSNRYGGSRFGAKPYDRFGMEEATWRVKAKEKVSEGSGSMAVVPFEKKLHHKPLLITEHKDSTNVYHRSGRERSDKGQLRWREKIKENGRVESSSMDVVPYEHTPYNKPHSISGDMPYRSKDQKSGGEHSGKRLASAIVTPSRQPPSMEDNVTFRCNLNRSLTFSPQGSANVIENDQMIGALNDMDLVEPFEGAMMECDDHADDLLGQDLMELEEKGQSSQVAESSRAKASTKETKRSKSGSKGSAPLGIQTKKTEFLRRGSPRMRSTKPYRSEDQKRGGECGGKRLASAIVTPSRQPTSMEDNVTVRCNLNRSLTFSPQGSANVTENDQMIGALNDMDLVEPFEGAIMECDDHADDLLDKTSWIWRRRGSLRKWLNHLELRQVPRI</sequence>
<keyword evidence="4" id="KW-0378">Hydrolase</keyword>
<evidence type="ECO:0000313" key="8">
    <source>
        <dbReference type="EMBL" id="KAF3568958.1"/>
    </source>
</evidence>
<dbReference type="PANTHER" id="PTHR31321">
    <property type="entry name" value="ACYL-COA THIOESTER HYDROLASE YBHC-RELATED"/>
    <property type="match status" value="1"/>
</dbReference>
<evidence type="ECO:0000256" key="3">
    <source>
        <dbReference type="ARBA" id="ARBA00013229"/>
    </source>
</evidence>
<dbReference type="Gene3D" id="2.160.20.10">
    <property type="entry name" value="Single-stranded right-handed beta-helix, Pectin lyase-like"/>
    <property type="match status" value="1"/>
</dbReference>
<dbReference type="InterPro" id="IPR000070">
    <property type="entry name" value="Pectinesterase_cat"/>
</dbReference>
<reference evidence="8 9" key="1">
    <citation type="journal article" date="2020" name="BMC Genomics">
        <title>Intraspecific diversification of the crop wild relative Brassica cretica Lam. using demographic model selection.</title>
        <authorList>
            <person name="Kioukis A."/>
            <person name="Michalopoulou V.A."/>
            <person name="Briers L."/>
            <person name="Pirintsos S."/>
            <person name="Studholme D.J."/>
            <person name="Pavlidis P."/>
            <person name="Sarris P.F."/>
        </authorList>
    </citation>
    <scope>NUCLEOTIDE SEQUENCE [LARGE SCALE GENOMIC DNA]</scope>
    <source>
        <strain evidence="9">cv. PFS-1207/04</strain>
    </source>
</reference>
<dbReference type="InterPro" id="IPR011050">
    <property type="entry name" value="Pectin_lyase_fold/virulence"/>
</dbReference>
<dbReference type="Pfam" id="PF01095">
    <property type="entry name" value="Pectinesterase"/>
    <property type="match status" value="1"/>
</dbReference>
<evidence type="ECO:0000256" key="5">
    <source>
        <dbReference type="ARBA" id="ARBA00023085"/>
    </source>
</evidence>
<comment type="similarity">
    <text evidence="2">Belongs to the pectinesterase family.</text>
</comment>